<dbReference type="EMBL" id="CP033361">
    <property type="protein sequence ID" value="QKC77356.1"/>
    <property type="molecule type" value="Genomic_DNA"/>
</dbReference>
<accession>A0A6M7UKR1</accession>
<dbReference type="KEGG" id="merd:EB233_19115"/>
<keyword evidence="2" id="KW-1185">Reference proteome</keyword>
<evidence type="ECO:0000313" key="2">
    <source>
        <dbReference type="Proteomes" id="UP000503339"/>
    </source>
</evidence>
<reference evidence="1 2" key="1">
    <citation type="submission" date="2018-10" db="EMBL/GenBank/DDBJ databases">
        <authorList>
            <person name="Perry B.J."/>
            <person name="Sullivan J.T."/>
            <person name="Murphy R.J.T."/>
            <person name="Ramsay J.P."/>
            <person name="Ronson C.W."/>
        </authorList>
    </citation>
    <scope>NUCLEOTIDE SEQUENCE [LARGE SCALE GENOMIC DNA]</scope>
    <source>
        <strain evidence="1 2">NZP2014</strain>
    </source>
</reference>
<dbReference type="Proteomes" id="UP000503339">
    <property type="component" value="Chromosome"/>
</dbReference>
<dbReference type="Pfam" id="PF21813">
    <property type="entry name" value="DUF6882"/>
    <property type="match status" value="1"/>
</dbReference>
<evidence type="ECO:0000313" key="1">
    <source>
        <dbReference type="EMBL" id="QKC77356.1"/>
    </source>
</evidence>
<sequence>MQPDWYPAWRDEAFEQLIAKNARLEKEFRLGHWQRYNYDLTTGRLLFSDQGTVKVVTEIQIAGSTSAKAGNWLWAWSSSNLPGEILGDAKRVRSFGQENDIAELKQAYVTDTTDDLEALGWDLTAAMVRVCEAIGAYRSPSGEGGGLYLILKSASWAS</sequence>
<dbReference type="RefSeq" id="WP_064988593.1">
    <property type="nucleotide sequence ID" value="NZ_CP033361.1"/>
</dbReference>
<organism evidence="1 2">
    <name type="scientific">Mesorhizobium erdmanii</name>
    <dbReference type="NCBI Taxonomy" id="1777866"/>
    <lineage>
        <taxon>Bacteria</taxon>
        <taxon>Pseudomonadati</taxon>
        <taxon>Pseudomonadota</taxon>
        <taxon>Alphaproteobacteria</taxon>
        <taxon>Hyphomicrobiales</taxon>
        <taxon>Phyllobacteriaceae</taxon>
        <taxon>Mesorhizobium</taxon>
    </lineage>
</organism>
<proteinExistence type="predicted"/>
<dbReference type="AlphaFoldDB" id="A0A6M7UKR1"/>
<gene>
    <name evidence="1" type="ORF">EB233_19115</name>
</gene>
<name>A0A6M7UKR1_9HYPH</name>
<protein>
    <submittedName>
        <fullName evidence="1">Uncharacterized protein</fullName>
    </submittedName>
</protein>
<dbReference type="InterPro" id="IPR049249">
    <property type="entry name" value="DUF6882"/>
</dbReference>